<protein>
    <recommendedName>
        <fullName evidence="4">Ancestral coatomer element 1 Sec16/Sec31 domain-containing protein</fullName>
    </recommendedName>
</protein>
<dbReference type="Proteomes" id="UP001196413">
    <property type="component" value="Unassembled WGS sequence"/>
</dbReference>
<comment type="caution">
    <text evidence="2">The sequence shown here is derived from an EMBL/GenBank/DDBJ whole genome shotgun (WGS) entry which is preliminary data.</text>
</comment>
<evidence type="ECO:0000313" key="2">
    <source>
        <dbReference type="EMBL" id="KAJ1354039.1"/>
    </source>
</evidence>
<dbReference type="AlphaFoldDB" id="A0AAD5QLN2"/>
<name>A0AAD5QLN2_PARTN</name>
<gene>
    <name evidence="2" type="ORF">KIN20_010841</name>
</gene>
<dbReference type="EMBL" id="JAHQIW010001918">
    <property type="protein sequence ID" value="KAJ1354039.1"/>
    <property type="molecule type" value="Genomic_DNA"/>
</dbReference>
<reference evidence="2" key="1">
    <citation type="submission" date="2021-06" db="EMBL/GenBank/DDBJ databases">
        <title>Parelaphostrongylus tenuis whole genome reference sequence.</title>
        <authorList>
            <person name="Garwood T.J."/>
            <person name="Larsen P.A."/>
            <person name="Fountain-Jones N.M."/>
            <person name="Garbe J.R."/>
            <person name="Macchietto M.G."/>
            <person name="Kania S.A."/>
            <person name="Gerhold R.W."/>
            <person name="Richards J.E."/>
            <person name="Wolf T.M."/>
        </authorList>
    </citation>
    <scope>NUCLEOTIDE SEQUENCE</scope>
    <source>
        <strain evidence="2">MNPRO001-30</strain>
        <tissue evidence="2">Meninges</tissue>
    </source>
</reference>
<feature type="region of interest" description="Disordered" evidence="1">
    <location>
        <begin position="89"/>
        <end position="112"/>
    </location>
</feature>
<sequence length="414" mass="45331">MDDNHDDRTSDLMSVDSAQDTHVFVAPLKLQVPHAFVTFGPGGKLVTVHPDFSVSVVQIDDIKTVITDLHTRVTGPDLVRLLVSTSSTSCSSTHHDTQLHHKRSASPPDRTLAKVGSAKNTEAVDSALSDGLYADAIVLVRRLLGHEIEKLAAVEERFIATRPQCNPVVTLLSVYSKKLAPILVYNLGKALAKRDYICAADFCFLAAAVITGIKPFKNTSTLASFADFHATAIFIYAIGLSNVNQYSTLGECIEYQRKRIQYAHLIAEFGGFASDAFRLRYVASASESETLWITNLRTTIRQKEVLYHNELPQSNAQNVQQPPAAQAALPVYFAPTGNQESVNAAVTTGEDAIRREASPSRRSCGILRSFDTLKRVWKRKVRLHPPPKIDTLVQQTNSGGLRAACSSEGKFNGN</sequence>
<evidence type="ECO:0000256" key="1">
    <source>
        <dbReference type="SAM" id="MobiDB-lite"/>
    </source>
</evidence>
<evidence type="ECO:0008006" key="4">
    <source>
        <dbReference type="Google" id="ProtNLM"/>
    </source>
</evidence>
<organism evidence="2 3">
    <name type="scientific">Parelaphostrongylus tenuis</name>
    <name type="common">Meningeal worm</name>
    <dbReference type="NCBI Taxonomy" id="148309"/>
    <lineage>
        <taxon>Eukaryota</taxon>
        <taxon>Metazoa</taxon>
        <taxon>Ecdysozoa</taxon>
        <taxon>Nematoda</taxon>
        <taxon>Chromadorea</taxon>
        <taxon>Rhabditida</taxon>
        <taxon>Rhabditina</taxon>
        <taxon>Rhabditomorpha</taxon>
        <taxon>Strongyloidea</taxon>
        <taxon>Metastrongylidae</taxon>
        <taxon>Parelaphostrongylus</taxon>
    </lineage>
</organism>
<proteinExistence type="predicted"/>
<accession>A0AAD5QLN2</accession>
<evidence type="ECO:0000313" key="3">
    <source>
        <dbReference type="Proteomes" id="UP001196413"/>
    </source>
</evidence>
<keyword evidence="3" id="KW-1185">Reference proteome</keyword>